<dbReference type="AlphaFoldDB" id="A0A0L0H3N2"/>
<protein>
    <submittedName>
        <fullName evidence="1">Uncharacterized protein</fullName>
    </submittedName>
</protein>
<dbReference type="Proteomes" id="UP000053201">
    <property type="component" value="Unassembled WGS sequence"/>
</dbReference>
<proteinExistence type="predicted"/>
<reference evidence="1 2" key="1">
    <citation type="submission" date="2009-08" db="EMBL/GenBank/DDBJ databases">
        <title>The Genome Sequence of Spizellomyces punctatus strain DAOM BR117.</title>
        <authorList>
            <consortium name="The Broad Institute Genome Sequencing Platform"/>
            <person name="Russ C."/>
            <person name="Cuomo C."/>
            <person name="Shea T."/>
            <person name="Young S.K."/>
            <person name="Zeng Q."/>
            <person name="Koehrsen M."/>
            <person name="Haas B."/>
            <person name="Borodovsky M."/>
            <person name="Guigo R."/>
            <person name="Alvarado L."/>
            <person name="Berlin A."/>
            <person name="Bochicchio J."/>
            <person name="Borenstein D."/>
            <person name="Chapman S."/>
            <person name="Chen Z."/>
            <person name="Engels R."/>
            <person name="Freedman E."/>
            <person name="Gellesch M."/>
            <person name="Goldberg J."/>
            <person name="Griggs A."/>
            <person name="Gujja S."/>
            <person name="Heiman D."/>
            <person name="Hepburn T."/>
            <person name="Howarth C."/>
            <person name="Jen D."/>
            <person name="Larson L."/>
            <person name="Lewis B."/>
            <person name="Mehta T."/>
            <person name="Park D."/>
            <person name="Pearson M."/>
            <person name="Roberts A."/>
            <person name="Saif S."/>
            <person name="Shenoy N."/>
            <person name="Sisk P."/>
            <person name="Stolte C."/>
            <person name="Sykes S."/>
            <person name="Thomson T."/>
            <person name="Walk T."/>
            <person name="White J."/>
            <person name="Yandava C."/>
            <person name="Burger G."/>
            <person name="Gray M.W."/>
            <person name="Holland P.W.H."/>
            <person name="King N."/>
            <person name="Lang F.B.F."/>
            <person name="Roger A.J."/>
            <person name="Ruiz-Trillo I."/>
            <person name="Lander E."/>
            <person name="Nusbaum C."/>
        </authorList>
    </citation>
    <scope>NUCLEOTIDE SEQUENCE [LARGE SCALE GENOMIC DNA]</scope>
    <source>
        <strain evidence="1 2">DAOM BR117</strain>
    </source>
</reference>
<dbReference type="RefSeq" id="XP_016603852.1">
    <property type="nucleotide sequence ID" value="XM_016757748.1"/>
</dbReference>
<sequence>MCGFPCFRIATWLEGSYCLPPKSSPFCALGRHFANLTPFSYTVQHVNFQCVASRIYWKMSSYSPKISFCQRQDDKKSSKGALCTADPSSPSKCSTLKGVECTDILPVSKRCWLNAKKKRVCGSHKPVFRTLLK</sequence>
<keyword evidence="2" id="KW-1185">Reference proteome</keyword>
<gene>
    <name evidence="1" type="ORF">SPPG_09572</name>
</gene>
<organism evidence="1 2">
    <name type="scientific">Spizellomyces punctatus (strain DAOM BR117)</name>
    <dbReference type="NCBI Taxonomy" id="645134"/>
    <lineage>
        <taxon>Eukaryota</taxon>
        <taxon>Fungi</taxon>
        <taxon>Fungi incertae sedis</taxon>
        <taxon>Chytridiomycota</taxon>
        <taxon>Chytridiomycota incertae sedis</taxon>
        <taxon>Chytridiomycetes</taxon>
        <taxon>Spizellomycetales</taxon>
        <taxon>Spizellomycetaceae</taxon>
        <taxon>Spizellomyces</taxon>
    </lineage>
</organism>
<evidence type="ECO:0000313" key="1">
    <source>
        <dbReference type="EMBL" id="KNC95812.1"/>
    </source>
</evidence>
<accession>A0A0L0H3N2</accession>
<dbReference type="EMBL" id="KQ257475">
    <property type="protein sequence ID" value="KNC95812.1"/>
    <property type="molecule type" value="Genomic_DNA"/>
</dbReference>
<dbReference type="GeneID" id="27692697"/>
<dbReference type="VEuPathDB" id="FungiDB:SPPG_09572"/>
<name>A0A0L0H3N2_SPIPD</name>
<dbReference type="InParanoid" id="A0A0L0H3N2"/>
<evidence type="ECO:0000313" key="2">
    <source>
        <dbReference type="Proteomes" id="UP000053201"/>
    </source>
</evidence>